<dbReference type="InterPro" id="IPR029071">
    <property type="entry name" value="Ubiquitin-like_domsf"/>
</dbReference>
<reference evidence="3" key="3">
    <citation type="submission" date="2016-06" db="UniProtKB">
        <authorList>
            <consortium name="WormBaseParasite"/>
        </authorList>
    </citation>
    <scope>IDENTIFICATION</scope>
</reference>
<protein>
    <submittedName>
        <fullName evidence="3">Ubiquitin-like domain-containing protein</fullName>
    </submittedName>
</protein>
<dbReference type="Proteomes" id="UP000050741">
    <property type="component" value="Unassembled WGS sequence"/>
</dbReference>
<name>A0A183CTH9_GLOPA</name>
<dbReference type="AlphaFoldDB" id="A0A183CTH9"/>
<dbReference type="WBParaSite" id="GPLIN_001618700">
    <property type="protein sequence ID" value="GPLIN_001618700"/>
    <property type="gene ID" value="GPLIN_001618700"/>
</dbReference>
<keyword evidence="2" id="KW-1185">Reference proteome</keyword>
<feature type="domain" description="Ubiquitin-like" evidence="1">
    <location>
        <begin position="2"/>
        <end position="49"/>
    </location>
</feature>
<dbReference type="PROSITE" id="PS50053">
    <property type="entry name" value="UBIQUITIN_2"/>
    <property type="match status" value="1"/>
</dbReference>
<proteinExistence type="predicted"/>
<reference evidence="2" key="2">
    <citation type="submission" date="2014-05" db="EMBL/GenBank/DDBJ databases">
        <title>The genome and life-stage specific transcriptomes of Globodera pallida elucidate key aspects of plant parasitism by a cyst nematode.</title>
        <authorList>
            <person name="Cotton J.A."/>
            <person name="Lilley C.J."/>
            <person name="Jones L.M."/>
            <person name="Kikuchi T."/>
            <person name="Reid A.J."/>
            <person name="Thorpe P."/>
            <person name="Tsai I.J."/>
            <person name="Beasley H."/>
            <person name="Blok V."/>
            <person name="Cock P.J.A."/>
            <person name="Van den Akker S.E."/>
            <person name="Holroyd N."/>
            <person name="Hunt M."/>
            <person name="Mantelin S."/>
            <person name="Naghra H."/>
            <person name="Pain A."/>
            <person name="Palomares-Rius J.E."/>
            <person name="Zarowiecki M."/>
            <person name="Berriman M."/>
            <person name="Jones J.T."/>
            <person name="Urwin P.E."/>
        </authorList>
    </citation>
    <scope>NUCLEOTIDE SEQUENCE [LARGE SCALE GENOMIC DNA]</scope>
    <source>
        <strain evidence="2">Lindley</strain>
    </source>
</reference>
<sequence length="70" mass="7985">MSNLRSRTLTGRRPITLEVEASDTIEKAKAKIHDKVGIPPKQRLVFAGKQSLRACKAWWTTTFKRSPTYI</sequence>
<accession>A0A183CTH9</accession>
<dbReference type="PRINTS" id="PR00348">
    <property type="entry name" value="UBIQUITIN"/>
</dbReference>
<dbReference type="SUPFAM" id="SSF54236">
    <property type="entry name" value="Ubiquitin-like"/>
    <property type="match status" value="1"/>
</dbReference>
<dbReference type="PANTHER" id="PTHR10666">
    <property type="entry name" value="UBIQUITIN"/>
    <property type="match status" value="1"/>
</dbReference>
<dbReference type="InterPro" id="IPR000626">
    <property type="entry name" value="Ubiquitin-like_dom"/>
</dbReference>
<reference evidence="2" key="1">
    <citation type="submission" date="2013-12" db="EMBL/GenBank/DDBJ databases">
        <authorList>
            <person name="Aslett M."/>
        </authorList>
    </citation>
    <scope>NUCLEOTIDE SEQUENCE [LARGE SCALE GENOMIC DNA]</scope>
    <source>
        <strain evidence="2">Lindley</strain>
    </source>
</reference>
<dbReference type="Pfam" id="PF00240">
    <property type="entry name" value="ubiquitin"/>
    <property type="match status" value="1"/>
</dbReference>
<organism evidence="2 3">
    <name type="scientific">Globodera pallida</name>
    <name type="common">Potato cyst nematode worm</name>
    <name type="synonym">Heterodera pallida</name>
    <dbReference type="NCBI Taxonomy" id="36090"/>
    <lineage>
        <taxon>Eukaryota</taxon>
        <taxon>Metazoa</taxon>
        <taxon>Ecdysozoa</taxon>
        <taxon>Nematoda</taxon>
        <taxon>Chromadorea</taxon>
        <taxon>Rhabditida</taxon>
        <taxon>Tylenchina</taxon>
        <taxon>Tylenchomorpha</taxon>
        <taxon>Tylenchoidea</taxon>
        <taxon>Heteroderidae</taxon>
        <taxon>Heteroderinae</taxon>
        <taxon>Globodera</taxon>
    </lineage>
</organism>
<evidence type="ECO:0000259" key="1">
    <source>
        <dbReference type="PROSITE" id="PS50053"/>
    </source>
</evidence>
<dbReference type="InterPro" id="IPR050158">
    <property type="entry name" value="Ubiquitin_ubiquitin-like"/>
</dbReference>
<dbReference type="InterPro" id="IPR019956">
    <property type="entry name" value="Ubiquitin_dom"/>
</dbReference>
<evidence type="ECO:0000313" key="3">
    <source>
        <dbReference type="WBParaSite" id="GPLIN_001618700"/>
    </source>
</evidence>
<dbReference type="Gene3D" id="3.10.20.90">
    <property type="entry name" value="Phosphatidylinositol 3-kinase Catalytic Subunit, Chain A, domain 1"/>
    <property type="match status" value="1"/>
</dbReference>
<evidence type="ECO:0000313" key="2">
    <source>
        <dbReference type="Proteomes" id="UP000050741"/>
    </source>
</evidence>